<dbReference type="Gene3D" id="1.20.1250.20">
    <property type="entry name" value="MFS general substrate transporter like domains"/>
    <property type="match status" value="1"/>
</dbReference>
<organism evidence="9 10">
    <name type="scientific">Comamonas resistens</name>
    <dbReference type="NCBI Taxonomy" id="3046670"/>
    <lineage>
        <taxon>Bacteria</taxon>
        <taxon>Pseudomonadati</taxon>
        <taxon>Pseudomonadota</taxon>
        <taxon>Betaproteobacteria</taxon>
        <taxon>Burkholderiales</taxon>
        <taxon>Comamonadaceae</taxon>
        <taxon>Comamonas</taxon>
    </lineage>
</organism>
<gene>
    <name evidence="9" type="ORF">QMY55_14330</name>
</gene>
<proteinExistence type="predicted"/>
<feature type="transmembrane region" description="Helical" evidence="7">
    <location>
        <begin position="272"/>
        <end position="290"/>
    </location>
</feature>
<evidence type="ECO:0000313" key="9">
    <source>
        <dbReference type="EMBL" id="WHS63709.1"/>
    </source>
</evidence>
<dbReference type="SUPFAM" id="SSF103473">
    <property type="entry name" value="MFS general substrate transporter"/>
    <property type="match status" value="1"/>
</dbReference>
<name>A0ABY8SP17_9BURK</name>
<feature type="transmembrane region" description="Helical" evidence="7">
    <location>
        <begin position="386"/>
        <end position="408"/>
    </location>
</feature>
<evidence type="ECO:0000313" key="10">
    <source>
        <dbReference type="Proteomes" id="UP001240697"/>
    </source>
</evidence>
<evidence type="ECO:0000256" key="1">
    <source>
        <dbReference type="ARBA" id="ARBA00004651"/>
    </source>
</evidence>
<feature type="transmembrane region" description="Helical" evidence="7">
    <location>
        <begin position="176"/>
        <end position="196"/>
    </location>
</feature>
<feature type="transmembrane region" description="Helical" evidence="7">
    <location>
        <begin position="145"/>
        <end position="164"/>
    </location>
</feature>
<dbReference type="PANTHER" id="PTHR23517:SF13">
    <property type="entry name" value="MAJOR FACILITATOR SUPERFAMILY MFS_1"/>
    <property type="match status" value="1"/>
</dbReference>
<evidence type="ECO:0000256" key="2">
    <source>
        <dbReference type="ARBA" id="ARBA00022448"/>
    </source>
</evidence>
<feature type="transmembrane region" description="Helical" evidence="7">
    <location>
        <begin position="83"/>
        <end position="102"/>
    </location>
</feature>
<dbReference type="Proteomes" id="UP001240697">
    <property type="component" value="Chromosome"/>
</dbReference>
<feature type="transmembrane region" description="Helical" evidence="7">
    <location>
        <begin position="323"/>
        <end position="346"/>
    </location>
</feature>
<dbReference type="RefSeq" id="WP_283484866.1">
    <property type="nucleotide sequence ID" value="NZ_CP125947.1"/>
</dbReference>
<keyword evidence="2" id="KW-0813">Transport</keyword>
<feature type="transmembrane region" description="Helical" evidence="7">
    <location>
        <begin position="12"/>
        <end position="42"/>
    </location>
</feature>
<evidence type="ECO:0000259" key="8">
    <source>
        <dbReference type="PROSITE" id="PS50850"/>
    </source>
</evidence>
<dbReference type="PANTHER" id="PTHR23517">
    <property type="entry name" value="RESISTANCE PROTEIN MDTM, PUTATIVE-RELATED-RELATED"/>
    <property type="match status" value="1"/>
</dbReference>
<evidence type="ECO:0000256" key="3">
    <source>
        <dbReference type="ARBA" id="ARBA00022475"/>
    </source>
</evidence>
<keyword evidence="10" id="KW-1185">Reference proteome</keyword>
<dbReference type="InterPro" id="IPR036259">
    <property type="entry name" value="MFS_trans_sf"/>
</dbReference>
<dbReference type="EMBL" id="CP125947">
    <property type="protein sequence ID" value="WHS63709.1"/>
    <property type="molecule type" value="Genomic_DNA"/>
</dbReference>
<dbReference type="InterPro" id="IPR020846">
    <property type="entry name" value="MFS_dom"/>
</dbReference>
<evidence type="ECO:0000256" key="4">
    <source>
        <dbReference type="ARBA" id="ARBA00022692"/>
    </source>
</evidence>
<keyword evidence="3" id="KW-1003">Cell membrane</keyword>
<evidence type="ECO:0000256" key="6">
    <source>
        <dbReference type="ARBA" id="ARBA00023136"/>
    </source>
</evidence>
<comment type="subcellular location">
    <subcellularLocation>
        <location evidence="1">Cell membrane</location>
        <topology evidence="1">Multi-pass membrane protein</topology>
    </subcellularLocation>
</comment>
<dbReference type="PROSITE" id="PS50850">
    <property type="entry name" value="MFS"/>
    <property type="match status" value="1"/>
</dbReference>
<keyword evidence="4 7" id="KW-0812">Transmembrane</keyword>
<dbReference type="Pfam" id="PF07690">
    <property type="entry name" value="MFS_1"/>
    <property type="match status" value="1"/>
</dbReference>
<feature type="domain" description="Major facilitator superfamily (MFS) profile" evidence="8">
    <location>
        <begin position="17"/>
        <end position="413"/>
    </location>
</feature>
<keyword evidence="6 7" id="KW-0472">Membrane</keyword>
<feature type="transmembrane region" description="Helical" evidence="7">
    <location>
        <begin position="232"/>
        <end position="252"/>
    </location>
</feature>
<accession>A0ABY8SP17</accession>
<evidence type="ECO:0000256" key="5">
    <source>
        <dbReference type="ARBA" id="ARBA00022989"/>
    </source>
</evidence>
<dbReference type="InterPro" id="IPR050171">
    <property type="entry name" value="MFS_Transporters"/>
</dbReference>
<feature type="transmembrane region" description="Helical" evidence="7">
    <location>
        <begin position="358"/>
        <end position="380"/>
    </location>
</feature>
<dbReference type="InterPro" id="IPR011701">
    <property type="entry name" value="MFS"/>
</dbReference>
<reference evidence="9 10" key="1">
    <citation type="submission" date="2023-05" db="EMBL/GenBank/DDBJ databases">
        <authorList>
            <person name="Yin Y."/>
            <person name="Lu Z."/>
        </authorList>
    </citation>
    <scope>NUCLEOTIDE SEQUENCE [LARGE SCALE GENOMIC DNA]</scope>
    <source>
        <strain evidence="9 10">ZM22</strain>
    </source>
</reference>
<evidence type="ECO:0000256" key="7">
    <source>
        <dbReference type="SAM" id="Phobius"/>
    </source>
</evidence>
<feature type="transmembrane region" description="Helical" evidence="7">
    <location>
        <begin position="108"/>
        <end position="133"/>
    </location>
</feature>
<protein>
    <submittedName>
        <fullName evidence="9">MFS transporter</fullName>
    </submittedName>
</protein>
<feature type="transmembrane region" description="Helical" evidence="7">
    <location>
        <begin position="54"/>
        <end position="71"/>
    </location>
</feature>
<feature type="transmembrane region" description="Helical" evidence="7">
    <location>
        <begin position="297"/>
        <end position="317"/>
    </location>
</feature>
<keyword evidence="5 7" id="KW-1133">Transmembrane helix</keyword>
<sequence length="418" mass="44286">MQQSSAWRAGGIAASAATWWVGFALVVGVMGAALISPLYALYQQAWQLKASDISLIYVLYMCGGMCALLFLGRLPDRIGFQRVMLCFLLLTLAGTLMSMFAWNLPSLIVGRFVVGLSSSLITISATSGLAALAVHGCSRFSVQRVAMVASFLNVLGFGLGPLAGGVAGQWLPQPLMSAYVLPLLLGCAGAWGMAMLKLPPVMQEAEAGGMSRRLQWQDCRPRLIWPARSDSAAFVLTCGYPFVAFGVFGLYASMAPLFLRQMIPWHGPVVSGSAIAIILLLSAGVQLLAARLAVHRCGALGMLLLVASNALLILNLQMASTQLFVLGVGLTALGHGMCMLAGMTMVGRIARPDNRAGLLSSYQAIGLLGSMLPMMAVGWIADHWGIDTAVTVFACFVMLLGSVLGLAFSRHPRMRAAL</sequence>